<evidence type="ECO:0000313" key="4">
    <source>
        <dbReference type="EMBL" id="KAK4224538.1"/>
    </source>
</evidence>
<reference evidence="4" key="1">
    <citation type="journal article" date="2023" name="Mol. Phylogenet. Evol.">
        <title>Genome-scale phylogeny and comparative genomics of the fungal order Sordariales.</title>
        <authorList>
            <person name="Hensen N."/>
            <person name="Bonometti L."/>
            <person name="Westerberg I."/>
            <person name="Brannstrom I.O."/>
            <person name="Guillou S."/>
            <person name="Cros-Aarteil S."/>
            <person name="Calhoun S."/>
            <person name="Haridas S."/>
            <person name="Kuo A."/>
            <person name="Mondo S."/>
            <person name="Pangilinan J."/>
            <person name="Riley R."/>
            <person name="LaButti K."/>
            <person name="Andreopoulos B."/>
            <person name="Lipzen A."/>
            <person name="Chen C."/>
            <person name="Yan M."/>
            <person name="Daum C."/>
            <person name="Ng V."/>
            <person name="Clum A."/>
            <person name="Steindorff A."/>
            <person name="Ohm R.A."/>
            <person name="Martin F."/>
            <person name="Silar P."/>
            <person name="Natvig D.O."/>
            <person name="Lalanne C."/>
            <person name="Gautier V."/>
            <person name="Ament-Velasquez S.L."/>
            <person name="Kruys A."/>
            <person name="Hutchinson M.I."/>
            <person name="Powell A.J."/>
            <person name="Barry K."/>
            <person name="Miller A.N."/>
            <person name="Grigoriev I.V."/>
            <person name="Debuchy R."/>
            <person name="Gladieux P."/>
            <person name="Hiltunen Thoren M."/>
            <person name="Johannesson H."/>
        </authorList>
    </citation>
    <scope>NUCLEOTIDE SEQUENCE</scope>
    <source>
        <strain evidence="4">CBS 990.96</strain>
    </source>
</reference>
<dbReference type="SMART" id="SM00248">
    <property type="entry name" value="ANK"/>
    <property type="match status" value="3"/>
</dbReference>
<protein>
    <submittedName>
        <fullName evidence="4">Ankyrin repeat-containing domain protein</fullName>
    </submittedName>
</protein>
<gene>
    <name evidence="4" type="ORF">QBC38DRAFT_485327</name>
</gene>
<comment type="caution">
    <text evidence="4">The sequence shown here is derived from an EMBL/GenBank/DDBJ whole genome shotgun (WGS) entry which is preliminary data.</text>
</comment>
<keyword evidence="5" id="KW-1185">Reference proteome</keyword>
<dbReference type="Proteomes" id="UP001301958">
    <property type="component" value="Unassembled WGS sequence"/>
</dbReference>
<reference evidence="4" key="2">
    <citation type="submission" date="2023-05" db="EMBL/GenBank/DDBJ databases">
        <authorList>
            <consortium name="Lawrence Berkeley National Laboratory"/>
            <person name="Steindorff A."/>
            <person name="Hensen N."/>
            <person name="Bonometti L."/>
            <person name="Westerberg I."/>
            <person name="Brannstrom I.O."/>
            <person name="Guillou S."/>
            <person name="Cros-Aarteil S."/>
            <person name="Calhoun S."/>
            <person name="Haridas S."/>
            <person name="Kuo A."/>
            <person name="Mondo S."/>
            <person name="Pangilinan J."/>
            <person name="Riley R."/>
            <person name="Labutti K."/>
            <person name="Andreopoulos B."/>
            <person name="Lipzen A."/>
            <person name="Chen C."/>
            <person name="Yanf M."/>
            <person name="Daum C."/>
            <person name="Ng V."/>
            <person name="Clum A."/>
            <person name="Ohm R."/>
            <person name="Martin F."/>
            <person name="Silar P."/>
            <person name="Natvig D."/>
            <person name="Lalanne C."/>
            <person name="Gautier V."/>
            <person name="Ament-Velasquez S.L."/>
            <person name="Kruys A."/>
            <person name="Hutchinson M.I."/>
            <person name="Powell A.J."/>
            <person name="Barry K."/>
            <person name="Miller A.N."/>
            <person name="Grigoriev I.V."/>
            <person name="Debuchy R."/>
            <person name="Gladieux P."/>
            <person name="Thoren M.H."/>
            <person name="Johannesson H."/>
        </authorList>
    </citation>
    <scope>NUCLEOTIDE SEQUENCE</scope>
    <source>
        <strain evidence="4">CBS 990.96</strain>
    </source>
</reference>
<dbReference type="GO" id="GO:0004842">
    <property type="term" value="F:ubiquitin-protein transferase activity"/>
    <property type="evidence" value="ECO:0007669"/>
    <property type="project" value="TreeGrafter"/>
</dbReference>
<dbReference type="PROSITE" id="PS50088">
    <property type="entry name" value="ANK_REPEAT"/>
    <property type="match status" value="1"/>
</dbReference>
<dbReference type="SUPFAM" id="SSF48403">
    <property type="entry name" value="Ankyrin repeat"/>
    <property type="match status" value="1"/>
</dbReference>
<dbReference type="PANTHER" id="PTHR24171">
    <property type="entry name" value="ANKYRIN REPEAT DOMAIN-CONTAINING PROTEIN 39-RELATED"/>
    <property type="match status" value="1"/>
</dbReference>
<name>A0AAN7GUB1_9PEZI</name>
<keyword evidence="2 3" id="KW-0040">ANK repeat</keyword>
<evidence type="ECO:0000256" key="1">
    <source>
        <dbReference type="ARBA" id="ARBA00022737"/>
    </source>
</evidence>
<feature type="repeat" description="ANK" evidence="3">
    <location>
        <begin position="18"/>
        <end position="50"/>
    </location>
</feature>
<evidence type="ECO:0000313" key="5">
    <source>
        <dbReference type="Proteomes" id="UP001301958"/>
    </source>
</evidence>
<sequence>MIKPLSQKEFDLNMTDKSGRVPLQACAYQGDRQIAKLLLRMGARINFRGGNHGSAIHTAIDGLNWPMLEFLVKHPGANLNIGHIELPGRSTSLSLDPPLFHALKTRRRKAVLILVHNGTGLDVKNAASAQKVSSKAS</sequence>
<keyword evidence="1" id="KW-0677">Repeat</keyword>
<dbReference type="InterPro" id="IPR002110">
    <property type="entry name" value="Ankyrin_rpt"/>
</dbReference>
<dbReference type="PROSITE" id="PS50297">
    <property type="entry name" value="ANK_REP_REGION"/>
    <property type="match status" value="1"/>
</dbReference>
<dbReference type="Pfam" id="PF12796">
    <property type="entry name" value="Ank_2"/>
    <property type="match status" value="1"/>
</dbReference>
<dbReference type="GO" id="GO:0085020">
    <property type="term" value="P:protein K6-linked ubiquitination"/>
    <property type="evidence" value="ECO:0007669"/>
    <property type="project" value="TreeGrafter"/>
</dbReference>
<dbReference type="AlphaFoldDB" id="A0AAN7GUB1"/>
<proteinExistence type="predicted"/>
<dbReference type="PANTHER" id="PTHR24171:SF8">
    <property type="entry name" value="BRCA1-ASSOCIATED RING DOMAIN PROTEIN 1"/>
    <property type="match status" value="1"/>
</dbReference>
<dbReference type="InterPro" id="IPR036770">
    <property type="entry name" value="Ankyrin_rpt-contain_sf"/>
</dbReference>
<evidence type="ECO:0000256" key="3">
    <source>
        <dbReference type="PROSITE-ProRule" id="PRU00023"/>
    </source>
</evidence>
<dbReference type="Gene3D" id="1.25.40.20">
    <property type="entry name" value="Ankyrin repeat-containing domain"/>
    <property type="match status" value="1"/>
</dbReference>
<accession>A0AAN7GUB1</accession>
<dbReference type="EMBL" id="MU865390">
    <property type="protein sequence ID" value="KAK4224538.1"/>
    <property type="molecule type" value="Genomic_DNA"/>
</dbReference>
<evidence type="ECO:0000256" key="2">
    <source>
        <dbReference type="ARBA" id="ARBA00023043"/>
    </source>
</evidence>
<organism evidence="4 5">
    <name type="scientific">Podospora fimiseda</name>
    <dbReference type="NCBI Taxonomy" id="252190"/>
    <lineage>
        <taxon>Eukaryota</taxon>
        <taxon>Fungi</taxon>
        <taxon>Dikarya</taxon>
        <taxon>Ascomycota</taxon>
        <taxon>Pezizomycotina</taxon>
        <taxon>Sordariomycetes</taxon>
        <taxon>Sordariomycetidae</taxon>
        <taxon>Sordariales</taxon>
        <taxon>Podosporaceae</taxon>
        <taxon>Podospora</taxon>
    </lineage>
</organism>